<sequence>MLLIYTHRITPRFSYTMRQLFTRILGIEITFTTKVEDFIKHTGPKITYTKQPLQNEFFIRSNDLLFEQGINDIQIHIGDWDGVPCFFTTGERSTIPFDIFSASFYLLSRYEEYLPHVKDMHGRFPPKASVAYKNSFLKRPVVDIWAFKLLEKLQQRFPDMEYQQREYRYTSIIDVTTSHCFAYRGFVRGAAGFLLDLFSFKLRRVSQRISVWFNPKKDPYNNYASLIELHKKYRINSMFFFQFADYSTYDKNVSPNSNRFKFLIKSVADYSVVSLAASYSSFSDIELLRKEKKRLSNVINRPVNFSRLRYNRVDVPETYRNLVDAEFTDDYTMGYTHETGFRAGTCTPFYFYDINLEIQQPIRIHPFAIHDYAYINYKNKEAIMEQVSVLYEEIKAVDGEFITVFSNELLGGDQKVNWMNLYQTIIKTYHV</sequence>
<evidence type="ECO:0000259" key="1">
    <source>
        <dbReference type="Pfam" id="PF23019"/>
    </source>
</evidence>
<dbReference type="InterPro" id="IPR054297">
    <property type="entry name" value="DUF7033"/>
</dbReference>
<protein>
    <recommendedName>
        <fullName evidence="1">DUF7033 domain-containing protein</fullName>
    </recommendedName>
</protein>
<dbReference type="Pfam" id="PF23019">
    <property type="entry name" value="DUF7033"/>
    <property type="match status" value="1"/>
</dbReference>
<dbReference type="EMBL" id="VIKU02000001">
    <property type="protein sequence ID" value="NHF58257.1"/>
    <property type="molecule type" value="Genomic_DNA"/>
</dbReference>
<organism evidence="2 3">
    <name type="scientific">Pelagihabitans pacificus</name>
    <dbReference type="NCBI Taxonomy" id="2696054"/>
    <lineage>
        <taxon>Bacteria</taxon>
        <taxon>Pseudomonadati</taxon>
        <taxon>Bacteroidota</taxon>
        <taxon>Flavobacteriia</taxon>
        <taxon>Flavobacteriales</taxon>
        <taxon>Flavobacteriaceae</taxon>
        <taxon>Pelagihabitans</taxon>
    </lineage>
</organism>
<reference evidence="2" key="1">
    <citation type="submission" date="2019-07" db="EMBL/GenBank/DDBJ databases">
        <authorList>
            <person name="De-Chao Zhang Q."/>
        </authorList>
    </citation>
    <scope>NUCLEOTIDE SEQUENCE</scope>
    <source>
        <strain evidence="2">TP-CH-4</strain>
    </source>
</reference>
<keyword evidence="3" id="KW-1185">Reference proteome</keyword>
<accession>A0A967AVB5</accession>
<evidence type="ECO:0000313" key="2">
    <source>
        <dbReference type="EMBL" id="NHF58257.1"/>
    </source>
</evidence>
<evidence type="ECO:0000313" key="3">
    <source>
        <dbReference type="Proteomes" id="UP000707206"/>
    </source>
</evidence>
<dbReference type="CDD" id="cd10931">
    <property type="entry name" value="CE4_u7"/>
    <property type="match status" value="1"/>
</dbReference>
<name>A0A967AVB5_9FLAO</name>
<dbReference type="AlphaFoldDB" id="A0A967AVB5"/>
<dbReference type="Proteomes" id="UP000707206">
    <property type="component" value="Unassembled WGS sequence"/>
</dbReference>
<reference evidence="2" key="2">
    <citation type="submission" date="2020-03" db="EMBL/GenBank/DDBJ databases">
        <title>Flavobacteriaceae bacterium strain TP-CH-4, a member of the family Flavobacteriaceae isolated from a deep-sea seamount.</title>
        <authorList>
            <person name="Zhang D.-C."/>
        </authorList>
    </citation>
    <scope>NUCLEOTIDE SEQUENCE</scope>
    <source>
        <strain evidence="2">TP-CH-4</strain>
    </source>
</reference>
<comment type="caution">
    <text evidence="2">The sequence shown here is derived from an EMBL/GenBank/DDBJ whole genome shotgun (WGS) entry which is preliminary data.</text>
</comment>
<proteinExistence type="predicted"/>
<dbReference type="RefSeq" id="WP_152572755.1">
    <property type="nucleotide sequence ID" value="NZ_VIKU02000001.1"/>
</dbReference>
<feature type="domain" description="DUF7033" evidence="1">
    <location>
        <begin position="95"/>
        <end position="183"/>
    </location>
</feature>
<gene>
    <name evidence="2" type="ORF">FK220_002810</name>
</gene>